<dbReference type="AlphaFoldDB" id="A0A225E197"/>
<keyword evidence="2" id="KW-1185">Reference proteome</keyword>
<accession>A0A225E197</accession>
<evidence type="ECO:0000313" key="1">
    <source>
        <dbReference type="EMBL" id="OWK42465.1"/>
    </source>
</evidence>
<comment type="caution">
    <text evidence="1">The sequence shown here is derived from an EMBL/GenBank/DDBJ whole genome shotgun (WGS) entry which is preliminary data.</text>
</comment>
<protein>
    <submittedName>
        <fullName evidence="1">Phage protein</fullName>
    </submittedName>
</protein>
<reference evidence="2" key="1">
    <citation type="submission" date="2017-06" db="EMBL/GenBank/DDBJ databases">
        <title>Genome analysis of Fimbriiglobus ruber SP5, the first member of the order Planctomycetales with confirmed chitinolytic capability.</title>
        <authorList>
            <person name="Ravin N.V."/>
            <person name="Rakitin A.L."/>
            <person name="Ivanova A.A."/>
            <person name="Beletsky A.V."/>
            <person name="Kulichevskaya I.S."/>
            <person name="Mardanov A.V."/>
            <person name="Dedysh S.N."/>
        </authorList>
    </citation>
    <scope>NUCLEOTIDE SEQUENCE [LARGE SCALE GENOMIC DNA]</scope>
    <source>
        <strain evidence="2">SP5</strain>
    </source>
</reference>
<evidence type="ECO:0000313" key="2">
    <source>
        <dbReference type="Proteomes" id="UP000214646"/>
    </source>
</evidence>
<dbReference type="EMBL" id="NIDE01000005">
    <property type="protein sequence ID" value="OWK42465.1"/>
    <property type="molecule type" value="Genomic_DNA"/>
</dbReference>
<dbReference type="InterPro" id="IPR021808">
    <property type="entry name" value="DUF3383"/>
</dbReference>
<name>A0A225E197_9BACT</name>
<dbReference type="Proteomes" id="UP000214646">
    <property type="component" value="Unassembled WGS sequence"/>
</dbReference>
<dbReference type="Pfam" id="PF11863">
    <property type="entry name" value="DUF3383"/>
    <property type="match status" value="1"/>
</dbReference>
<sequence length="147" mass="16103">MLSFYQRGVMLGLPVNPSDQNVYADEIWFKDALGAALMNLLLALSQVPANAAGQVQILSTLQSIINQALFNGTISVGKTLSVDQQLYIAQVTGSATAWKQVQNIGYWVNVVIESYVVNGVTEYKAVYTLIYSKDDDIRLIQGSDILI</sequence>
<gene>
    <name evidence="1" type="ORF">FRUB_04543</name>
</gene>
<organism evidence="1 2">
    <name type="scientific">Fimbriiglobus ruber</name>
    <dbReference type="NCBI Taxonomy" id="1908690"/>
    <lineage>
        <taxon>Bacteria</taxon>
        <taxon>Pseudomonadati</taxon>
        <taxon>Planctomycetota</taxon>
        <taxon>Planctomycetia</taxon>
        <taxon>Gemmatales</taxon>
        <taxon>Gemmataceae</taxon>
        <taxon>Fimbriiglobus</taxon>
    </lineage>
</organism>
<proteinExistence type="predicted"/>